<dbReference type="InterPro" id="IPR003717">
    <property type="entry name" value="RecO"/>
</dbReference>
<dbReference type="SUPFAM" id="SSF50249">
    <property type="entry name" value="Nucleic acid-binding proteins"/>
    <property type="match status" value="1"/>
</dbReference>
<name>A0A1F8DT69_9BACT</name>
<evidence type="ECO:0000259" key="4">
    <source>
        <dbReference type="Pfam" id="PF11967"/>
    </source>
</evidence>
<dbReference type="EMBL" id="MGIR01000001">
    <property type="protein sequence ID" value="OGM91652.1"/>
    <property type="molecule type" value="Genomic_DNA"/>
</dbReference>
<dbReference type="Proteomes" id="UP000178946">
    <property type="component" value="Unassembled WGS sequence"/>
</dbReference>
<dbReference type="InterPro" id="IPR022572">
    <property type="entry name" value="DNA_rep/recomb_RecO_N"/>
</dbReference>
<dbReference type="Pfam" id="PF11967">
    <property type="entry name" value="RecO_N"/>
    <property type="match status" value="1"/>
</dbReference>
<dbReference type="GO" id="GO:0043590">
    <property type="term" value="C:bacterial nucleoid"/>
    <property type="evidence" value="ECO:0007669"/>
    <property type="project" value="TreeGrafter"/>
</dbReference>
<sequence length="175" mass="19491">MSEYYTEALVLDWEEVNNSDAFVHLYTQKLGKVRAKAVGIRKITSKLAGHFQPLNFVNVRLVDGGSLLLVDGLSIKKIKLTGALIAARIIKNAAAEFQPDPVAWNFIKAIFMSEDEAKLGNFLMLFKAMGFEPASDKCSFCRRGFISVFSYADAQFICGNCVKDLKLSENEIQLL</sequence>
<organism evidence="5 6">
    <name type="scientific">Candidatus Wolfebacteria bacterium RIFCSPLOWO2_01_FULL_45_19</name>
    <dbReference type="NCBI Taxonomy" id="1802557"/>
    <lineage>
        <taxon>Bacteria</taxon>
        <taxon>Candidatus Wolfeibacteriota</taxon>
    </lineage>
</organism>
<keyword evidence="2" id="KW-0233">DNA recombination</keyword>
<dbReference type="InterPro" id="IPR012340">
    <property type="entry name" value="NA-bd_OB-fold"/>
</dbReference>
<dbReference type="PANTHER" id="PTHR33991">
    <property type="entry name" value="DNA REPAIR PROTEIN RECO"/>
    <property type="match status" value="1"/>
</dbReference>
<evidence type="ECO:0000256" key="3">
    <source>
        <dbReference type="ARBA" id="ARBA00023204"/>
    </source>
</evidence>
<evidence type="ECO:0000256" key="2">
    <source>
        <dbReference type="ARBA" id="ARBA00023172"/>
    </source>
</evidence>
<keyword evidence="1" id="KW-0227">DNA damage</keyword>
<feature type="domain" description="DNA replication/recombination mediator RecO N-terminal" evidence="4">
    <location>
        <begin position="1"/>
        <end position="70"/>
    </location>
</feature>
<evidence type="ECO:0000256" key="1">
    <source>
        <dbReference type="ARBA" id="ARBA00022763"/>
    </source>
</evidence>
<dbReference type="Gene3D" id="2.40.50.140">
    <property type="entry name" value="Nucleic acid-binding proteins"/>
    <property type="match status" value="1"/>
</dbReference>
<dbReference type="InterPro" id="IPR037278">
    <property type="entry name" value="ARFGAP/RecO"/>
</dbReference>
<evidence type="ECO:0000313" key="6">
    <source>
        <dbReference type="Proteomes" id="UP000178946"/>
    </source>
</evidence>
<dbReference type="GO" id="GO:0006310">
    <property type="term" value="P:DNA recombination"/>
    <property type="evidence" value="ECO:0007669"/>
    <property type="project" value="UniProtKB-KW"/>
</dbReference>
<dbReference type="GO" id="GO:0006302">
    <property type="term" value="P:double-strand break repair"/>
    <property type="evidence" value="ECO:0007669"/>
    <property type="project" value="TreeGrafter"/>
</dbReference>
<dbReference type="AlphaFoldDB" id="A0A1F8DT69"/>
<gene>
    <name evidence="5" type="ORF">A3A20_01805</name>
</gene>
<dbReference type="STRING" id="1802557.A3A20_01805"/>
<dbReference type="PANTHER" id="PTHR33991:SF1">
    <property type="entry name" value="DNA REPAIR PROTEIN RECO"/>
    <property type="match status" value="1"/>
</dbReference>
<protein>
    <recommendedName>
        <fullName evidence="4">DNA replication/recombination mediator RecO N-terminal domain-containing protein</fullName>
    </recommendedName>
</protein>
<evidence type="ECO:0000313" key="5">
    <source>
        <dbReference type="EMBL" id="OGM91652.1"/>
    </source>
</evidence>
<accession>A0A1F8DT69</accession>
<dbReference type="SUPFAM" id="SSF57863">
    <property type="entry name" value="ArfGap/RecO-like zinc finger"/>
    <property type="match status" value="1"/>
</dbReference>
<proteinExistence type="predicted"/>
<comment type="caution">
    <text evidence="5">The sequence shown here is derived from an EMBL/GenBank/DDBJ whole genome shotgun (WGS) entry which is preliminary data.</text>
</comment>
<keyword evidence="3" id="KW-0234">DNA repair</keyword>
<reference evidence="5 6" key="1">
    <citation type="journal article" date="2016" name="Nat. Commun.">
        <title>Thousands of microbial genomes shed light on interconnected biogeochemical processes in an aquifer system.</title>
        <authorList>
            <person name="Anantharaman K."/>
            <person name="Brown C.T."/>
            <person name="Hug L.A."/>
            <person name="Sharon I."/>
            <person name="Castelle C.J."/>
            <person name="Probst A.J."/>
            <person name="Thomas B.C."/>
            <person name="Singh A."/>
            <person name="Wilkins M.J."/>
            <person name="Karaoz U."/>
            <person name="Brodie E.L."/>
            <person name="Williams K.H."/>
            <person name="Hubbard S.S."/>
            <person name="Banfield J.F."/>
        </authorList>
    </citation>
    <scope>NUCLEOTIDE SEQUENCE [LARGE SCALE GENOMIC DNA]</scope>
</reference>